<dbReference type="Pfam" id="PF14291">
    <property type="entry name" value="DUF4371"/>
    <property type="match status" value="1"/>
</dbReference>
<evidence type="ECO:0000256" key="1">
    <source>
        <dbReference type="ARBA" id="ARBA00022723"/>
    </source>
</evidence>
<evidence type="ECO:0000256" key="2">
    <source>
        <dbReference type="ARBA" id="ARBA00022801"/>
    </source>
</evidence>
<dbReference type="AlphaFoldDB" id="A0A8S2DCJ6"/>
<dbReference type="Proteomes" id="UP000677228">
    <property type="component" value="Unassembled WGS sequence"/>
</dbReference>
<sequence length="1156" mass="131547">MQPKKRKTIESFFHSFTKKTRTNEVETELNVINSSSSSYESEDLLSSSSANPNVSNVNSTIQLSSFDSQNLSSSSSESQKGASDVSFVIPSSSLICGPSNSTVQVKSIPDDISKSCHDLSAQPKLTTYPNNADKRSFQSNWYKERPWLEYSIKNNMCFCYYCRHFSSNRSINYDAFTTTGFNNWKRSLETNGGLLKHSQSQLHITSTKNYESYVLRQRNNSNVINQLDAGRVIHIRKNRDRLIKICSTLHFLSRQMISFRGHRENSQSSNQGNFMELLRWSATSDPVVKSVLEDSAGNASYLSHDIQNELIHIMANQVREKISSMLHNHNYTLMADETRDISGTEQLSIVIRFVHDQDSDMNDYSNIVKDYFLGFLPLQEFDASALAIKIVQLLNELNIPLQSCIALCFDGASVMSGCHAGLHVLLKEHMPHGIYIHCSAHRLNLVINGTCQVVYYILDYFSILSNIYSFFTESGVTNGYFKKAQQELNLNQSSTLKLWGLTRWDSRWQSIDAIINNYPAIIKALSDVSEEGGGKRSINAGGLLIHVKRSIFIITSFILHKLFGLIKVLSDHLKNYVRGEYLVKSIIQQITELRNEQCYKQIYDKAKQFCDSNEIDLVQQYHINRKTKIPARFKDCFISSTVGQREILSTSTDFMNKIYFPLIDCMLVELNDRFSSKTLALMKSMSTVYPESENFLNSEDVDTFCRHVNVDSSSLKNEFAVIKSMFKSKKIDDVTQFLKELTPYSTAFPQTILMVKNAMTMPVSQFSQLSRSCRFTTENELVQRNTNTKQLQLIPYSEAYQDLLSPIANLLEKAAETIGDESLKKFLMLRAESFRTNDYVESELAWLAIKTDSLIEVVCGPYMFYTDKLFGYKSAFVMYIHICDQPSTEKLHLFTNAIATVENQLPIPDKYKNKNLKRSPIIVVNEIYNGGDVALPCLTAYNLPTDYEIEKQAGSKLTLIKNVQEDPEQLKFVSWDAFFIHILLHEVSHSNGPHETVGPNPVLIQSRLQEHHSALEEAKADVTGLFAADYFVNNGQINDISMESFYVTYLANQFRFIRQGQTAHAFGQKLQHNYLLDHGGIEYDNATQKFRVNFDRIRNTVASLTNLIMIIQGDGDKDTAKEAMDSLAVTRSYTETALKRLTNVAFDIHPTFAYTP</sequence>
<name>A0A8S2DCJ6_9BILA</name>
<dbReference type="InterPro" id="IPR025398">
    <property type="entry name" value="DUF4371"/>
</dbReference>
<evidence type="ECO:0000259" key="3">
    <source>
        <dbReference type="SMART" id="SM00597"/>
    </source>
</evidence>
<dbReference type="GO" id="GO:0046872">
    <property type="term" value="F:metal ion binding"/>
    <property type="evidence" value="ECO:0007669"/>
    <property type="project" value="UniProtKB-KW"/>
</dbReference>
<keyword evidence="1" id="KW-0479">Metal-binding</keyword>
<dbReference type="InterPro" id="IPR039461">
    <property type="entry name" value="Peptidase_M49"/>
</dbReference>
<accession>A0A8S2DCJ6</accession>
<dbReference type="GO" id="GO:0005737">
    <property type="term" value="C:cytoplasm"/>
    <property type="evidence" value="ECO:0007669"/>
    <property type="project" value="TreeGrafter"/>
</dbReference>
<dbReference type="InterPro" id="IPR006580">
    <property type="entry name" value="Znf_TTF"/>
</dbReference>
<organism evidence="4 6">
    <name type="scientific">Didymodactylos carnosus</name>
    <dbReference type="NCBI Taxonomy" id="1234261"/>
    <lineage>
        <taxon>Eukaryota</taxon>
        <taxon>Metazoa</taxon>
        <taxon>Spiralia</taxon>
        <taxon>Gnathifera</taxon>
        <taxon>Rotifera</taxon>
        <taxon>Eurotatoria</taxon>
        <taxon>Bdelloidea</taxon>
        <taxon>Philodinida</taxon>
        <taxon>Philodinidae</taxon>
        <taxon>Didymodactylos</taxon>
    </lineage>
</organism>
<feature type="domain" description="TTF-type" evidence="3">
    <location>
        <begin position="133"/>
        <end position="226"/>
    </location>
</feature>
<dbReference type="GO" id="GO:0008239">
    <property type="term" value="F:dipeptidyl-peptidase activity"/>
    <property type="evidence" value="ECO:0007669"/>
    <property type="project" value="TreeGrafter"/>
</dbReference>
<gene>
    <name evidence="4" type="ORF">OVA965_LOCUS7547</name>
    <name evidence="5" type="ORF">TMI583_LOCUS7544</name>
</gene>
<dbReference type="SMART" id="SM00597">
    <property type="entry name" value="ZnF_TTF"/>
    <property type="match status" value="1"/>
</dbReference>
<evidence type="ECO:0000313" key="6">
    <source>
        <dbReference type="Proteomes" id="UP000677228"/>
    </source>
</evidence>
<reference evidence="4" key="1">
    <citation type="submission" date="2021-02" db="EMBL/GenBank/DDBJ databases">
        <authorList>
            <person name="Nowell W R."/>
        </authorList>
    </citation>
    <scope>NUCLEOTIDE SEQUENCE</scope>
</reference>
<dbReference type="Proteomes" id="UP000682733">
    <property type="component" value="Unassembled WGS sequence"/>
</dbReference>
<dbReference type="EMBL" id="CAJNOK010002416">
    <property type="protein sequence ID" value="CAF0859165.1"/>
    <property type="molecule type" value="Genomic_DNA"/>
</dbReference>
<comment type="caution">
    <text evidence="4">The sequence shown here is derived from an EMBL/GenBank/DDBJ whole genome shotgun (WGS) entry which is preliminary data.</text>
</comment>
<dbReference type="InterPro" id="IPR012337">
    <property type="entry name" value="RNaseH-like_sf"/>
</dbReference>
<dbReference type="SUPFAM" id="SSF53098">
    <property type="entry name" value="Ribonuclease H-like"/>
    <property type="match status" value="1"/>
</dbReference>
<proteinExistence type="predicted"/>
<protein>
    <recommendedName>
        <fullName evidence="3">TTF-type domain-containing protein</fullName>
    </recommendedName>
</protein>
<keyword evidence="2" id="KW-0378">Hydrolase</keyword>
<dbReference type="PANTHER" id="PTHR23422">
    <property type="entry name" value="DIPEPTIDYL PEPTIDASE III-RELATED"/>
    <property type="match status" value="1"/>
</dbReference>
<evidence type="ECO:0000313" key="4">
    <source>
        <dbReference type="EMBL" id="CAF0859165.1"/>
    </source>
</evidence>
<dbReference type="PANTHER" id="PTHR23422:SF9">
    <property type="entry name" value="ZN-DEPENDENT HYDROLASE"/>
    <property type="match status" value="1"/>
</dbReference>
<evidence type="ECO:0000313" key="5">
    <source>
        <dbReference type="EMBL" id="CAF3644160.1"/>
    </source>
</evidence>
<dbReference type="EMBL" id="CAJOBA010002417">
    <property type="protein sequence ID" value="CAF3644160.1"/>
    <property type="molecule type" value="Genomic_DNA"/>
</dbReference>
<dbReference type="Gene3D" id="3.30.540.30">
    <property type="match status" value="1"/>
</dbReference>